<dbReference type="InterPro" id="IPR001207">
    <property type="entry name" value="Transposase_mutator"/>
</dbReference>
<dbReference type="AlphaFoldDB" id="Q0AFC6"/>
<dbReference type="HOGENOM" id="CLU_1228845_0_0_4"/>
<dbReference type="EMBL" id="CP000450">
    <property type="protein sequence ID" value="ABI59956.1"/>
    <property type="molecule type" value="Genomic_DNA"/>
</dbReference>
<protein>
    <recommendedName>
        <fullName evidence="6">Mutator family transposase</fullName>
    </recommendedName>
</protein>
<keyword evidence="4 6" id="KW-0238">DNA-binding</keyword>
<evidence type="ECO:0000256" key="5">
    <source>
        <dbReference type="ARBA" id="ARBA00023172"/>
    </source>
</evidence>
<dbReference type="GO" id="GO:0004803">
    <property type="term" value="F:transposase activity"/>
    <property type="evidence" value="ECO:0007669"/>
    <property type="project" value="UniProtKB-UniRule"/>
</dbReference>
<dbReference type="Proteomes" id="UP000001966">
    <property type="component" value="Chromosome"/>
</dbReference>
<keyword evidence="5 6" id="KW-0233">DNA recombination</keyword>
<reference evidence="8 9" key="1">
    <citation type="journal article" date="2007" name="Environ. Microbiol.">
        <title>Whole-genome analysis of the ammonia-oxidizing bacterium, Nitrosomonas eutropha C91: implications for niche adaptation.</title>
        <authorList>
            <person name="Stein L.Y."/>
            <person name="Arp D.J."/>
            <person name="Berube P.M."/>
            <person name="Chain P.S."/>
            <person name="Hauser L."/>
            <person name="Jetten M.S."/>
            <person name="Klotz M.G."/>
            <person name="Larimer F.W."/>
            <person name="Norton J.M."/>
            <person name="Op den Camp H.J.M."/>
            <person name="Shin M."/>
            <person name="Wei X."/>
        </authorList>
    </citation>
    <scope>NUCLEOTIDE SEQUENCE [LARGE SCALE GENOMIC DNA]</scope>
    <source>
        <strain evidence="9">DSM 101675 / C91 / Nm57</strain>
    </source>
</reference>
<dbReference type="PANTHER" id="PTHR33217:SF5">
    <property type="entry name" value="MUTATOR FAMILY TRANSPOSASE"/>
    <property type="match status" value="1"/>
</dbReference>
<comment type="function">
    <text evidence="1 6">Required for the transposition of the insertion element.</text>
</comment>
<organism evidence="8 9">
    <name type="scientific">Nitrosomonas eutropha (strain DSM 101675 / C91 / Nm57)</name>
    <dbReference type="NCBI Taxonomy" id="335283"/>
    <lineage>
        <taxon>Bacteria</taxon>
        <taxon>Pseudomonadati</taxon>
        <taxon>Pseudomonadota</taxon>
        <taxon>Betaproteobacteria</taxon>
        <taxon>Nitrosomonadales</taxon>
        <taxon>Nitrosomonadaceae</taxon>
        <taxon>Nitrosomonas</taxon>
    </lineage>
</organism>
<gene>
    <name evidence="8" type="ordered locus">Neut_1717</name>
</gene>
<proteinExistence type="inferred from homology"/>
<dbReference type="Pfam" id="PF00872">
    <property type="entry name" value="Transposase_mut"/>
    <property type="match status" value="1"/>
</dbReference>
<evidence type="ECO:0000313" key="9">
    <source>
        <dbReference type="Proteomes" id="UP000001966"/>
    </source>
</evidence>
<evidence type="ECO:0000256" key="1">
    <source>
        <dbReference type="ARBA" id="ARBA00002190"/>
    </source>
</evidence>
<evidence type="ECO:0000256" key="7">
    <source>
        <dbReference type="SAM" id="MobiDB-lite"/>
    </source>
</evidence>
<dbReference type="KEGG" id="net:Neut_1717"/>
<evidence type="ECO:0000256" key="3">
    <source>
        <dbReference type="ARBA" id="ARBA00022578"/>
    </source>
</evidence>
<keyword evidence="6" id="KW-0814">Transposable element</keyword>
<dbReference type="eggNOG" id="COG3328">
    <property type="taxonomic scope" value="Bacteria"/>
</dbReference>
<dbReference type="GO" id="GO:0006313">
    <property type="term" value="P:DNA transposition"/>
    <property type="evidence" value="ECO:0007669"/>
    <property type="project" value="UniProtKB-UniRule"/>
</dbReference>
<keyword evidence="3 6" id="KW-0815">Transposition</keyword>
<comment type="similarity">
    <text evidence="2 6">Belongs to the transposase mutator family.</text>
</comment>
<feature type="compositionally biased region" description="Basic and acidic residues" evidence="7">
    <location>
        <begin position="16"/>
        <end position="29"/>
    </location>
</feature>
<dbReference type="PANTHER" id="PTHR33217">
    <property type="entry name" value="TRANSPOSASE FOR INSERTION SEQUENCE ELEMENT IS1081"/>
    <property type="match status" value="1"/>
</dbReference>
<evidence type="ECO:0000256" key="2">
    <source>
        <dbReference type="ARBA" id="ARBA00010961"/>
    </source>
</evidence>
<feature type="region of interest" description="Disordered" evidence="7">
    <location>
        <begin position="15"/>
        <end position="44"/>
    </location>
</feature>
<sequence>MKQSLEPSWTSILGYARHDPAGRGSDNRRNGTSSKQLKGAHGKVGIEVPRDRAGTFEPQIVRKGQTRLTQMDDQILALYAKGMSTRDIVDAFREMYDADVSPTLVSKVTERVLDAVTEWQNRGLQDILIACVDGLKGFPDAIAAEYPQTRVQLCIVQHVVRNSLKYVSWKDYKAVTTALKEVCQERAHRRGSAACSGAFCRVVGQAVPANQKIVEHPLAQPDCPV</sequence>
<dbReference type="GO" id="GO:0003677">
    <property type="term" value="F:DNA binding"/>
    <property type="evidence" value="ECO:0007669"/>
    <property type="project" value="UniProtKB-UniRule"/>
</dbReference>
<evidence type="ECO:0000313" key="8">
    <source>
        <dbReference type="EMBL" id="ABI59956.1"/>
    </source>
</evidence>
<evidence type="ECO:0000256" key="4">
    <source>
        <dbReference type="ARBA" id="ARBA00023125"/>
    </source>
</evidence>
<evidence type="ECO:0000256" key="6">
    <source>
        <dbReference type="RuleBase" id="RU365089"/>
    </source>
</evidence>
<accession>Q0AFC6</accession>
<dbReference type="STRING" id="335283.Neut_1717"/>
<name>Q0AFC6_NITEC</name>